<dbReference type="InterPro" id="IPR043133">
    <property type="entry name" value="GTP-CH-I_C/QueF"/>
</dbReference>
<dbReference type="Gene3D" id="3.30.1130.10">
    <property type="match status" value="1"/>
</dbReference>
<comment type="catalytic activity">
    <reaction evidence="1 6">
        <text>GTP + H2O = 7,8-dihydroneopterin 3'-triphosphate + formate + H(+)</text>
        <dbReference type="Rhea" id="RHEA:17473"/>
        <dbReference type="ChEBI" id="CHEBI:15377"/>
        <dbReference type="ChEBI" id="CHEBI:15378"/>
        <dbReference type="ChEBI" id="CHEBI:15740"/>
        <dbReference type="ChEBI" id="CHEBI:37565"/>
        <dbReference type="ChEBI" id="CHEBI:58462"/>
        <dbReference type="EC" id="3.5.4.16"/>
    </reaction>
</comment>
<feature type="binding site" evidence="6">
    <location>
        <position position="98"/>
    </location>
    <ligand>
        <name>Zn(2+)</name>
        <dbReference type="ChEBI" id="CHEBI:29105"/>
    </ligand>
</feature>
<dbReference type="GO" id="GO:0008270">
    <property type="term" value="F:zinc ion binding"/>
    <property type="evidence" value="ECO:0007669"/>
    <property type="project" value="UniProtKB-UniRule"/>
</dbReference>
<protein>
    <recommendedName>
        <fullName evidence="6">GTP cyclohydrolase 1</fullName>
        <ecNumber evidence="6">3.5.4.16</ecNumber>
    </recommendedName>
    <alternativeName>
        <fullName evidence="6">GTP cyclohydrolase I</fullName>
        <shortName evidence="6">GTP-CH-I</shortName>
    </alternativeName>
</protein>
<dbReference type="Proteomes" id="UP000697330">
    <property type="component" value="Unassembled WGS sequence"/>
</dbReference>
<comment type="subunit">
    <text evidence="6">Homopolymer.</text>
</comment>
<dbReference type="GO" id="GO:0003934">
    <property type="term" value="F:GTP cyclohydrolase I activity"/>
    <property type="evidence" value="ECO:0007669"/>
    <property type="project" value="UniProtKB-UniRule"/>
</dbReference>
<dbReference type="InterPro" id="IPR001474">
    <property type="entry name" value="GTP_CycHdrlase_I"/>
</dbReference>
<evidence type="ECO:0000256" key="1">
    <source>
        <dbReference type="ARBA" id="ARBA00001052"/>
    </source>
</evidence>
<evidence type="ECO:0000256" key="4">
    <source>
        <dbReference type="ARBA" id="ARBA00022563"/>
    </source>
</evidence>
<feature type="binding site" evidence="6">
    <location>
        <position position="167"/>
    </location>
    <ligand>
        <name>Zn(2+)</name>
        <dbReference type="ChEBI" id="CHEBI:29105"/>
    </ligand>
</feature>
<evidence type="ECO:0000313" key="9">
    <source>
        <dbReference type="EMBL" id="HJF45554.1"/>
    </source>
</evidence>
<gene>
    <name evidence="6 9" type="primary">folE</name>
    <name evidence="9" type="ORF">K8U72_07220</name>
</gene>
<feature type="domain" description="GTP cyclohydrolase I" evidence="8">
    <location>
        <begin position="26"/>
        <end position="201"/>
    </location>
</feature>
<dbReference type="Pfam" id="PF01227">
    <property type="entry name" value="GTP_cyclohydroI"/>
    <property type="match status" value="1"/>
</dbReference>
<feature type="region of interest" description="Disordered" evidence="7">
    <location>
        <begin position="1"/>
        <end position="20"/>
    </location>
</feature>
<dbReference type="NCBIfam" id="TIGR00063">
    <property type="entry name" value="folE"/>
    <property type="match status" value="1"/>
</dbReference>
<dbReference type="FunFam" id="1.10.286.10:FF:000001">
    <property type="entry name" value="GTP cyclohydrolase 1"/>
    <property type="match status" value="1"/>
</dbReference>
<reference evidence="9" key="2">
    <citation type="submission" date="2021-09" db="EMBL/GenBank/DDBJ databases">
        <authorList>
            <person name="Gilroy R."/>
        </authorList>
    </citation>
    <scope>NUCLEOTIDE SEQUENCE</scope>
    <source>
        <strain evidence="9">CHK124-7917</strain>
    </source>
</reference>
<evidence type="ECO:0000259" key="8">
    <source>
        <dbReference type="Pfam" id="PF01227"/>
    </source>
</evidence>
<dbReference type="PROSITE" id="PS00859">
    <property type="entry name" value="GTP_CYCLOHYDROL_1_1"/>
    <property type="match status" value="1"/>
</dbReference>
<evidence type="ECO:0000256" key="2">
    <source>
        <dbReference type="ARBA" id="ARBA00005080"/>
    </source>
</evidence>
<dbReference type="InterPro" id="IPR043134">
    <property type="entry name" value="GTP-CH-I_N"/>
</dbReference>
<dbReference type="GO" id="GO:0006730">
    <property type="term" value="P:one-carbon metabolic process"/>
    <property type="evidence" value="ECO:0007669"/>
    <property type="project" value="UniProtKB-UniRule"/>
</dbReference>
<dbReference type="PANTHER" id="PTHR11109">
    <property type="entry name" value="GTP CYCLOHYDROLASE I"/>
    <property type="match status" value="1"/>
</dbReference>
<dbReference type="PROSITE" id="PS00860">
    <property type="entry name" value="GTP_CYCLOHYDROL_1_2"/>
    <property type="match status" value="1"/>
</dbReference>
<dbReference type="GO" id="GO:0006729">
    <property type="term" value="P:tetrahydrobiopterin biosynthetic process"/>
    <property type="evidence" value="ECO:0007669"/>
    <property type="project" value="TreeGrafter"/>
</dbReference>
<dbReference type="GO" id="GO:0046654">
    <property type="term" value="P:tetrahydrofolate biosynthetic process"/>
    <property type="evidence" value="ECO:0007669"/>
    <property type="project" value="UniProtKB-UniRule"/>
</dbReference>
<dbReference type="RefSeq" id="WP_274959302.1">
    <property type="nucleotide sequence ID" value="NZ_DYWQ01000105.1"/>
</dbReference>
<evidence type="ECO:0000313" key="10">
    <source>
        <dbReference type="Proteomes" id="UP000697330"/>
    </source>
</evidence>
<name>A0A921GGN5_9ACTN</name>
<dbReference type="FunFam" id="3.30.1130.10:FF:000001">
    <property type="entry name" value="GTP cyclohydrolase 1"/>
    <property type="match status" value="1"/>
</dbReference>
<dbReference type="InterPro" id="IPR018234">
    <property type="entry name" value="GTP_CycHdrlase_I_CS"/>
</dbReference>
<sequence>MSDKSTSGEKNVNAQGYGPIDKPRVEAAVRELLLAIGEDPDREGLLGTPDRVARACEEILGGTQEDPGAHLRRQFHEPGNQEMVIVKDIPFSSLCEHHILPFTGRAHVCYIPRDGRITGLSKIARCVSGYARRLQVQERLTGQIADAMVRELDPLGVLVVLEAEHTCMTMRGVRAAGALTTTSAVRGCLRDLKTRQEALRLLGL</sequence>
<keyword evidence="6" id="KW-0479">Metal-binding</keyword>
<keyword evidence="6" id="KW-0342">GTP-binding</keyword>
<accession>A0A921GGN5</accession>
<keyword evidence="6" id="KW-0547">Nucleotide-binding</keyword>
<dbReference type="InterPro" id="IPR020602">
    <property type="entry name" value="GTP_CycHdrlase_I_dom"/>
</dbReference>
<evidence type="ECO:0000256" key="3">
    <source>
        <dbReference type="ARBA" id="ARBA00008085"/>
    </source>
</evidence>
<dbReference type="GO" id="GO:0005525">
    <property type="term" value="F:GTP binding"/>
    <property type="evidence" value="ECO:0007669"/>
    <property type="project" value="UniProtKB-KW"/>
</dbReference>
<evidence type="ECO:0000256" key="7">
    <source>
        <dbReference type="SAM" id="MobiDB-lite"/>
    </source>
</evidence>
<evidence type="ECO:0000256" key="5">
    <source>
        <dbReference type="ARBA" id="ARBA00022801"/>
    </source>
</evidence>
<dbReference type="Gene3D" id="1.10.286.10">
    <property type="match status" value="1"/>
</dbReference>
<evidence type="ECO:0000256" key="6">
    <source>
        <dbReference type="HAMAP-Rule" id="MF_00223"/>
    </source>
</evidence>
<keyword evidence="4 6" id="KW-0554">One-carbon metabolism</keyword>
<comment type="similarity">
    <text evidence="3 6">Belongs to the GTP cyclohydrolase I family.</text>
</comment>
<dbReference type="EC" id="3.5.4.16" evidence="6"/>
<dbReference type="HAMAP" id="MF_00223">
    <property type="entry name" value="FolE"/>
    <property type="match status" value="1"/>
</dbReference>
<feature type="binding site" evidence="6">
    <location>
        <position position="95"/>
    </location>
    <ligand>
        <name>Zn(2+)</name>
        <dbReference type="ChEBI" id="CHEBI:29105"/>
    </ligand>
</feature>
<dbReference type="EMBL" id="DYWQ01000105">
    <property type="protein sequence ID" value="HJF45554.1"/>
    <property type="molecule type" value="Genomic_DNA"/>
</dbReference>
<keyword evidence="6" id="KW-0862">Zinc</keyword>
<keyword evidence="5 6" id="KW-0378">Hydrolase</keyword>
<dbReference type="PANTHER" id="PTHR11109:SF7">
    <property type="entry name" value="GTP CYCLOHYDROLASE 1"/>
    <property type="match status" value="1"/>
</dbReference>
<organism evidence="9 10">
    <name type="scientific">Thermophilibacter provencensis</name>
    <dbReference type="NCBI Taxonomy" id="1852386"/>
    <lineage>
        <taxon>Bacteria</taxon>
        <taxon>Bacillati</taxon>
        <taxon>Actinomycetota</taxon>
        <taxon>Coriobacteriia</taxon>
        <taxon>Coriobacteriales</taxon>
        <taxon>Atopobiaceae</taxon>
        <taxon>Thermophilibacter</taxon>
    </lineage>
</organism>
<dbReference type="NCBIfam" id="NF006825">
    <property type="entry name" value="PRK09347.1-2"/>
    <property type="match status" value="1"/>
</dbReference>
<dbReference type="AlphaFoldDB" id="A0A921GGN5"/>
<comment type="pathway">
    <text evidence="2 6">Cofactor biosynthesis; 7,8-dihydroneopterin triphosphate biosynthesis; 7,8-dihydroneopterin triphosphate from GTP: step 1/1.</text>
</comment>
<dbReference type="NCBIfam" id="NF006826">
    <property type="entry name" value="PRK09347.1-3"/>
    <property type="match status" value="1"/>
</dbReference>
<proteinExistence type="inferred from homology"/>
<reference evidence="9" key="1">
    <citation type="journal article" date="2021" name="PeerJ">
        <title>Extensive microbial diversity within the chicken gut microbiome revealed by metagenomics and culture.</title>
        <authorList>
            <person name="Gilroy R."/>
            <person name="Ravi A."/>
            <person name="Getino M."/>
            <person name="Pursley I."/>
            <person name="Horton D.L."/>
            <person name="Alikhan N.F."/>
            <person name="Baker D."/>
            <person name="Gharbi K."/>
            <person name="Hall N."/>
            <person name="Watson M."/>
            <person name="Adriaenssens E.M."/>
            <person name="Foster-Nyarko E."/>
            <person name="Jarju S."/>
            <person name="Secka A."/>
            <person name="Antonio M."/>
            <person name="Oren A."/>
            <person name="Chaudhuri R.R."/>
            <person name="La Ragione R."/>
            <person name="Hildebrand F."/>
            <person name="Pallen M.J."/>
        </authorList>
    </citation>
    <scope>NUCLEOTIDE SEQUENCE</scope>
    <source>
        <strain evidence="9">CHK124-7917</strain>
    </source>
</reference>
<comment type="caution">
    <text evidence="9">The sequence shown here is derived from an EMBL/GenBank/DDBJ whole genome shotgun (WGS) entry which is preliminary data.</text>
</comment>
<dbReference type="SUPFAM" id="SSF55620">
    <property type="entry name" value="Tetrahydrobiopterin biosynthesis enzymes-like"/>
    <property type="match status" value="1"/>
</dbReference>
<dbReference type="GO" id="GO:0005737">
    <property type="term" value="C:cytoplasm"/>
    <property type="evidence" value="ECO:0007669"/>
    <property type="project" value="TreeGrafter"/>
</dbReference>